<dbReference type="RefSeq" id="WP_077026484.1">
    <property type="nucleotide sequence ID" value="NZ_CP017641.1"/>
</dbReference>
<dbReference type="NCBIfam" id="TIGR04294">
    <property type="entry name" value="pre_pil_HX9DG"/>
    <property type="match status" value="1"/>
</dbReference>
<dbReference type="Pfam" id="PF07596">
    <property type="entry name" value="SBP_bac_10"/>
    <property type="match status" value="1"/>
</dbReference>
<name>A0A1P8WMP1_9PLAN</name>
<dbReference type="InterPro" id="IPR027558">
    <property type="entry name" value="Pre_pil_HX9DG_C"/>
</dbReference>
<dbReference type="OrthoDB" id="289951at2"/>
<feature type="domain" description="DUF1559" evidence="1">
    <location>
        <begin position="1"/>
        <end position="27"/>
    </location>
</feature>
<accession>A0A1P8WMP1</accession>
<evidence type="ECO:0000313" key="3">
    <source>
        <dbReference type="Proteomes" id="UP000187735"/>
    </source>
</evidence>
<dbReference type="InterPro" id="IPR011453">
    <property type="entry name" value="DUF1559"/>
</dbReference>
<organism evidence="2 3">
    <name type="scientific">Fuerstiella marisgermanici</name>
    <dbReference type="NCBI Taxonomy" id="1891926"/>
    <lineage>
        <taxon>Bacteria</taxon>
        <taxon>Pseudomonadati</taxon>
        <taxon>Planctomycetota</taxon>
        <taxon>Planctomycetia</taxon>
        <taxon>Planctomycetales</taxon>
        <taxon>Planctomycetaceae</taxon>
        <taxon>Fuerstiella</taxon>
    </lineage>
</organism>
<keyword evidence="3" id="KW-1185">Reference proteome</keyword>
<dbReference type="KEGG" id="fmr:Fuma_04957"/>
<dbReference type="EMBL" id="CP017641">
    <property type="protein sequence ID" value="APZ95301.1"/>
    <property type="molecule type" value="Genomic_DNA"/>
</dbReference>
<evidence type="ECO:0000259" key="1">
    <source>
        <dbReference type="Pfam" id="PF07596"/>
    </source>
</evidence>
<protein>
    <recommendedName>
        <fullName evidence="1">DUF1559 domain-containing protein</fullName>
    </recommendedName>
</protein>
<reference evidence="2 3" key="1">
    <citation type="journal article" date="2016" name="Front. Microbiol.">
        <title>Fuerstia marisgermanicae gen. nov., sp. nov., an Unusual Member of the Phylum Planctomycetes from the German Wadden Sea.</title>
        <authorList>
            <person name="Kohn T."/>
            <person name="Heuer A."/>
            <person name="Jogler M."/>
            <person name="Vollmers J."/>
            <person name="Boedeker C."/>
            <person name="Bunk B."/>
            <person name="Rast P."/>
            <person name="Borchert D."/>
            <person name="Glockner I."/>
            <person name="Freese H.M."/>
            <person name="Klenk H.P."/>
            <person name="Overmann J."/>
            <person name="Kaster A.K."/>
            <person name="Rohde M."/>
            <person name="Wiegand S."/>
            <person name="Jogler C."/>
        </authorList>
    </citation>
    <scope>NUCLEOTIDE SEQUENCE [LARGE SCALE GENOMIC DNA]</scope>
    <source>
        <strain evidence="2 3">NH11</strain>
    </source>
</reference>
<proteinExistence type="predicted"/>
<dbReference type="Proteomes" id="UP000187735">
    <property type="component" value="Chromosome"/>
</dbReference>
<dbReference type="AlphaFoldDB" id="A0A1P8WMP1"/>
<gene>
    <name evidence="2" type="ORF">Fuma_04957</name>
</gene>
<sequence>MTSVHSGGLQVLLMDGSVRFINDSIDSAEEAEIDAIPDMRNKAQRQAVYGVWQAICDMNDGTVVGDF</sequence>
<evidence type="ECO:0000313" key="2">
    <source>
        <dbReference type="EMBL" id="APZ95301.1"/>
    </source>
</evidence>